<evidence type="ECO:0000313" key="5">
    <source>
        <dbReference type="Proteomes" id="UP001203338"/>
    </source>
</evidence>
<dbReference type="Proteomes" id="UP001203338">
    <property type="component" value="Unassembled WGS sequence"/>
</dbReference>
<gene>
    <name evidence="4" type="ORF">M3P05_16960</name>
</gene>
<reference evidence="4 5" key="1">
    <citation type="submission" date="2022-05" db="EMBL/GenBank/DDBJ databases">
        <authorList>
            <person name="Park J.-S."/>
        </authorList>
    </citation>
    <scope>NUCLEOTIDE SEQUENCE [LARGE SCALE GENOMIC DNA]</scope>
    <source>
        <strain evidence="4 5">2012CJ34-2</strain>
    </source>
</reference>
<evidence type="ECO:0000313" key="4">
    <source>
        <dbReference type="EMBL" id="MCL6271609.1"/>
    </source>
</evidence>
<organism evidence="4 5">
    <name type="scientific">Parendozoicomonas callyspongiae</name>
    <dbReference type="NCBI Taxonomy" id="2942213"/>
    <lineage>
        <taxon>Bacteria</taxon>
        <taxon>Pseudomonadati</taxon>
        <taxon>Pseudomonadota</taxon>
        <taxon>Gammaproteobacteria</taxon>
        <taxon>Oceanospirillales</taxon>
        <taxon>Endozoicomonadaceae</taxon>
        <taxon>Parendozoicomonas</taxon>
    </lineage>
</organism>
<dbReference type="SUPFAM" id="SSF141571">
    <property type="entry name" value="Pentapeptide repeat-like"/>
    <property type="match status" value="1"/>
</dbReference>
<protein>
    <submittedName>
        <fullName evidence="4">Pentapeptide repeat-containing protein</fullName>
    </submittedName>
</protein>
<dbReference type="Gene3D" id="2.160.20.80">
    <property type="entry name" value="E3 ubiquitin-protein ligase SopA"/>
    <property type="match status" value="1"/>
</dbReference>
<dbReference type="PANTHER" id="PTHR47485:SF1">
    <property type="entry name" value="THYLAKOID LUMENAL 17.4 KDA PROTEIN, CHLOROPLASTIC"/>
    <property type="match status" value="1"/>
</dbReference>
<keyword evidence="2" id="KW-1133">Transmembrane helix</keyword>
<dbReference type="InterPro" id="IPR001646">
    <property type="entry name" value="5peptide_repeat"/>
</dbReference>
<dbReference type="Pfam" id="PF07885">
    <property type="entry name" value="Ion_trans_2"/>
    <property type="match status" value="1"/>
</dbReference>
<dbReference type="SUPFAM" id="SSF81324">
    <property type="entry name" value="Voltage-gated potassium channels"/>
    <property type="match status" value="1"/>
</dbReference>
<evidence type="ECO:0000256" key="1">
    <source>
        <dbReference type="ARBA" id="ARBA00022737"/>
    </source>
</evidence>
<feature type="domain" description="Potassium channel" evidence="3">
    <location>
        <begin position="262"/>
        <end position="331"/>
    </location>
</feature>
<comment type="caution">
    <text evidence="4">The sequence shown here is derived from an EMBL/GenBank/DDBJ whole genome shotgun (WGS) entry which is preliminary data.</text>
</comment>
<proteinExistence type="predicted"/>
<dbReference type="RefSeq" id="WP_249701240.1">
    <property type="nucleotide sequence ID" value="NZ_JAMFLX010000028.1"/>
</dbReference>
<dbReference type="Pfam" id="PF00805">
    <property type="entry name" value="Pentapeptide"/>
    <property type="match status" value="1"/>
</dbReference>
<dbReference type="EMBL" id="JAMFLX010000028">
    <property type="protein sequence ID" value="MCL6271609.1"/>
    <property type="molecule type" value="Genomic_DNA"/>
</dbReference>
<evidence type="ECO:0000256" key="2">
    <source>
        <dbReference type="SAM" id="Phobius"/>
    </source>
</evidence>
<evidence type="ECO:0000259" key="3">
    <source>
        <dbReference type="Pfam" id="PF07885"/>
    </source>
</evidence>
<accession>A0ABT0PJP3</accession>
<sequence>MEAEQNSQHKHQSHPACEYPGCQEVALAGKKICFWHDPESSKQNEDVRPQLEQMVREGKSLAGFRLARANLENIDLVCRRHSSGPDLSHADLYRANLRGAHLYKANMKQACLMKAHLSSANLNFAELSGANLLGVRLDYSRMEHVNWGKTLFQELEIKEKAKNKSAEEKRQMYGEAEEVCRNIRKSCEAHGLFDDAGRFFQKEMTFRRYQYPLGTWQRWTSKIVDLLCGYGERPFRVFVSSAGLVFACALFYFITGMVSGDEILRFEFNASLATNLRTFFDALYFSVVTFTTLGYGDLTPLGPARTMAALEAFIGNFALALFVVVFVKKMTR</sequence>
<dbReference type="PANTHER" id="PTHR47485">
    <property type="entry name" value="THYLAKOID LUMENAL 17.4 KDA PROTEIN, CHLOROPLASTIC"/>
    <property type="match status" value="1"/>
</dbReference>
<keyword evidence="5" id="KW-1185">Reference proteome</keyword>
<dbReference type="Gene3D" id="1.10.287.70">
    <property type="match status" value="1"/>
</dbReference>
<feature type="transmembrane region" description="Helical" evidence="2">
    <location>
        <begin position="279"/>
        <end position="296"/>
    </location>
</feature>
<feature type="transmembrane region" description="Helical" evidence="2">
    <location>
        <begin position="237"/>
        <end position="258"/>
    </location>
</feature>
<keyword evidence="1" id="KW-0677">Repeat</keyword>
<dbReference type="InterPro" id="IPR013099">
    <property type="entry name" value="K_chnl_dom"/>
</dbReference>
<feature type="transmembrane region" description="Helical" evidence="2">
    <location>
        <begin position="308"/>
        <end position="327"/>
    </location>
</feature>
<keyword evidence="2" id="KW-0472">Membrane</keyword>
<name>A0ABT0PJP3_9GAMM</name>
<keyword evidence="2" id="KW-0812">Transmembrane</keyword>